<dbReference type="RefSeq" id="WP_069095103.1">
    <property type="nucleotide sequence ID" value="NZ_MASI01000004.1"/>
</dbReference>
<dbReference type="AlphaFoldDB" id="A0A1E2RXW9"/>
<dbReference type="InterPro" id="IPR002477">
    <property type="entry name" value="Peptidoglycan-bd-like"/>
</dbReference>
<keyword evidence="1" id="KW-0175">Coiled coil</keyword>
<dbReference type="Proteomes" id="UP000095087">
    <property type="component" value="Unassembled WGS sequence"/>
</dbReference>
<feature type="compositionally biased region" description="Low complexity" evidence="2">
    <location>
        <begin position="504"/>
        <end position="523"/>
    </location>
</feature>
<dbReference type="InterPro" id="IPR006597">
    <property type="entry name" value="Sel1-like"/>
</dbReference>
<accession>A0A1E2RXW9</accession>
<evidence type="ECO:0000256" key="2">
    <source>
        <dbReference type="SAM" id="MobiDB-lite"/>
    </source>
</evidence>
<feature type="compositionally biased region" description="Basic and acidic residues" evidence="2">
    <location>
        <begin position="635"/>
        <end position="646"/>
    </location>
</feature>
<dbReference type="Gene3D" id="1.10.101.10">
    <property type="entry name" value="PGBD-like superfamily/PGBD"/>
    <property type="match status" value="1"/>
</dbReference>
<dbReference type="STRING" id="1177755.A7A08_01817"/>
<dbReference type="PANTHER" id="PTHR43628:SF1">
    <property type="entry name" value="CHITIN SYNTHASE REGULATORY FACTOR 2-RELATED"/>
    <property type="match status" value="1"/>
</dbReference>
<feature type="domain" description="Peptidoglycan binding-like" evidence="3">
    <location>
        <begin position="927"/>
        <end position="973"/>
    </location>
</feature>
<gene>
    <name evidence="4" type="ORF">A7A08_01817</name>
</gene>
<dbReference type="Gene3D" id="1.25.40.10">
    <property type="entry name" value="Tetratricopeptide repeat domain"/>
    <property type="match status" value="1"/>
</dbReference>
<dbReference type="Pfam" id="PF08238">
    <property type="entry name" value="Sel1"/>
    <property type="match status" value="4"/>
</dbReference>
<feature type="compositionally biased region" description="Low complexity" evidence="2">
    <location>
        <begin position="588"/>
        <end position="600"/>
    </location>
</feature>
<dbReference type="PANTHER" id="PTHR43628">
    <property type="entry name" value="ACTIVATOR OF C KINASE PROTEIN 1-RELATED"/>
    <property type="match status" value="1"/>
</dbReference>
<evidence type="ECO:0000256" key="1">
    <source>
        <dbReference type="SAM" id="Coils"/>
    </source>
</evidence>
<dbReference type="OrthoDB" id="5295703at2"/>
<dbReference type="Pfam" id="PF01471">
    <property type="entry name" value="PG_binding_1"/>
    <property type="match status" value="1"/>
</dbReference>
<dbReference type="InterPro" id="IPR036365">
    <property type="entry name" value="PGBD-like_sf"/>
</dbReference>
<dbReference type="InterPro" id="IPR011990">
    <property type="entry name" value="TPR-like_helical_dom_sf"/>
</dbReference>
<dbReference type="InterPro" id="IPR052945">
    <property type="entry name" value="Mitotic_Regulator"/>
</dbReference>
<reference evidence="4 5" key="1">
    <citation type="submission" date="2016-07" db="EMBL/GenBank/DDBJ databases">
        <title>Draft genome sequence of Methyloligella halotolerans C2T (VKM B-2706T=CCUG 61687T=DSM 25045T), a halotolerant polyhydroxybutyrate accumulating methylotroph.</title>
        <authorList>
            <person name="Vasilenko O.V."/>
            <person name="Doronina N.V."/>
            <person name="Poroshina M.N."/>
            <person name="Tarlachkov S.V."/>
            <person name="Trotsenko Y.A."/>
        </authorList>
    </citation>
    <scope>NUCLEOTIDE SEQUENCE [LARGE SCALE GENOMIC DNA]</scope>
    <source>
        <strain evidence="4 5">VKM B-2706</strain>
    </source>
</reference>
<feature type="compositionally biased region" description="Basic and acidic residues" evidence="2">
    <location>
        <begin position="441"/>
        <end position="457"/>
    </location>
</feature>
<proteinExistence type="predicted"/>
<dbReference type="SUPFAM" id="SSF47090">
    <property type="entry name" value="PGBD-like"/>
    <property type="match status" value="1"/>
</dbReference>
<feature type="region of interest" description="Disordered" evidence="2">
    <location>
        <begin position="396"/>
        <end position="553"/>
    </location>
</feature>
<comment type="caution">
    <text evidence="4">The sequence shown here is derived from an EMBL/GenBank/DDBJ whole genome shotgun (WGS) entry which is preliminary data.</text>
</comment>
<feature type="region of interest" description="Disordered" evidence="2">
    <location>
        <begin position="52"/>
        <end position="194"/>
    </location>
</feature>
<keyword evidence="5" id="KW-1185">Reference proteome</keyword>
<evidence type="ECO:0000259" key="3">
    <source>
        <dbReference type="Pfam" id="PF01471"/>
    </source>
</evidence>
<dbReference type="SUPFAM" id="SSF81901">
    <property type="entry name" value="HCP-like"/>
    <property type="match status" value="1"/>
</dbReference>
<feature type="region of interest" description="Disordered" evidence="2">
    <location>
        <begin position="1"/>
        <end position="20"/>
    </location>
</feature>
<feature type="compositionally biased region" description="Polar residues" evidence="2">
    <location>
        <begin position="52"/>
        <end position="65"/>
    </location>
</feature>
<dbReference type="SMART" id="SM00671">
    <property type="entry name" value="SEL1"/>
    <property type="match status" value="4"/>
</dbReference>
<organism evidence="4 5">
    <name type="scientific">Methyloligella halotolerans</name>
    <dbReference type="NCBI Taxonomy" id="1177755"/>
    <lineage>
        <taxon>Bacteria</taxon>
        <taxon>Pseudomonadati</taxon>
        <taxon>Pseudomonadota</taxon>
        <taxon>Alphaproteobacteria</taxon>
        <taxon>Hyphomicrobiales</taxon>
        <taxon>Hyphomicrobiaceae</taxon>
        <taxon>Methyloligella</taxon>
    </lineage>
</organism>
<evidence type="ECO:0000313" key="5">
    <source>
        <dbReference type="Proteomes" id="UP000095087"/>
    </source>
</evidence>
<dbReference type="EMBL" id="MASI01000004">
    <property type="protein sequence ID" value="ODA67073.1"/>
    <property type="molecule type" value="Genomic_DNA"/>
</dbReference>
<dbReference type="InterPro" id="IPR036366">
    <property type="entry name" value="PGBDSf"/>
</dbReference>
<name>A0A1E2RXW9_9HYPH</name>
<sequence length="985" mass="105211">MASDPTFKTDTIQGGSQDSVESLVKHLISRVEDSERRYSQALEDLHSRLDQLSQATQAAKSASGSDDSETLDRLHEQVSSLAKRLSETESGEMGGSPDSDLLTKLAKGSEPYGDAPSSDFTMTASEPETPAGGYEHHYSGPSFFGVDDDSDRHTPEVELPALVPDEDAPSVGGSAESRFGTSGFDQSHDFDFSSDFDAPAEEAEFQAAMDDDSGAALHAQAPYRAASSDDTDYARRLYDAAQRLEGSLGTIVPNDQIESLNAKMDEIANQLDRALQRSEGESPQPDALQNIEQQLAEIGQQLGRTETEVSKIGTIEAQLTQLMEHIDTQPSMEDVAERAADSAAQKIVGEVKSSAAERLEAIHKDLTAMNERSATTDDRLADTLGAVHESLKQLVEQAGKPSPAPIRRAPFADAYSNEEDASFDEPPAIATQTTGDVGEDMPVRSEDTKEVSADRSLRSQLAQVMPEEQDDEPSGPFGRKGTEPAADEPRRPMAYSDDNEGSESSDSFVAAARRAAQAAAAQAEQSSSWGDKKKKKREKALPGSTLDLEEQPKKKKRSYLMYFAILLLIVSAALLYSRLGSKPEDGQEAAPAAEEQAPAEGSGDAKPEAAPDGSGTAPEQSGRLDKPIETMIPRQKNDVDVGHEAVPEPDLPGFKLPTLPPTPASVKRGSGPDLPPGVSLTVVPNSGGDAKDSKAGHAEYEEKLKYPMPDTAAGTYALRRAAATGDAKAQYLIGLRYSEGDAGLRDMEKSLRWLRLAATAGLAPAQYRLGVLYERGEGVEFDLNQARAWYGRAASKGNLKAMHNLAVIEGGKEGNGDYTDAAKWYAKAAAYGLSDSQFNLGVLKEHGLGTSLDLVEAYKWFSLAAASGDTEAAKRRDVLRDKLTGDQLAKAEAAVGGWKPKPAEVAANEVEGEPAWMADATEPSAALISKAQALLNDLGYEAGPVDGALGNMTRNAILDFERRNGLPETGEVSIPLVSRLEKLAG</sequence>
<feature type="coiled-coil region" evidence="1">
    <location>
        <begin position="257"/>
        <end position="308"/>
    </location>
</feature>
<evidence type="ECO:0000313" key="4">
    <source>
        <dbReference type="EMBL" id="ODA67073.1"/>
    </source>
</evidence>
<feature type="region of interest" description="Disordered" evidence="2">
    <location>
        <begin position="582"/>
        <end position="655"/>
    </location>
</feature>
<protein>
    <submittedName>
        <fullName evidence="4">Localization factor PodJL</fullName>
    </submittedName>
</protein>